<name>A0A165VSY1_9HYPH</name>
<keyword evidence="12" id="KW-1185">Reference proteome</keyword>
<dbReference type="GO" id="GO:0005886">
    <property type="term" value="C:plasma membrane"/>
    <property type="evidence" value="ECO:0007669"/>
    <property type="project" value="UniProtKB-SubCell"/>
</dbReference>
<evidence type="ECO:0000259" key="10">
    <source>
        <dbReference type="Pfam" id="PF04290"/>
    </source>
</evidence>
<feature type="transmembrane region" description="Helical" evidence="9">
    <location>
        <begin position="20"/>
        <end position="40"/>
    </location>
</feature>
<keyword evidence="4 9" id="KW-0997">Cell inner membrane</keyword>
<dbReference type="AlphaFoldDB" id="A0A165VSY1"/>
<keyword evidence="5 9" id="KW-0812">Transmembrane</keyword>
<comment type="subunit">
    <text evidence="9">The complex comprises the extracytoplasmic solute receptor protein and the two transmembrane proteins.</text>
</comment>
<dbReference type="STRING" id="989403.SAMN05421798_11249"/>
<comment type="function">
    <text evidence="9">Part of the tripartite ATP-independent periplasmic (TRAP) transport system.</text>
</comment>
<dbReference type="GO" id="GO:0015740">
    <property type="term" value="P:C4-dicarboxylate transport"/>
    <property type="evidence" value="ECO:0007669"/>
    <property type="project" value="TreeGrafter"/>
</dbReference>
<accession>A0A165VSY1</accession>
<evidence type="ECO:0000256" key="5">
    <source>
        <dbReference type="ARBA" id="ARBA00022692"/>
    </source>
</evidence>
<evidence type="ECO:0000313" key="11">
    <source>
        <dbReference type="EMBL" id="KZL15396.1"/>
    </source>
</evidence>
<gene>
    <name evidence="11" type="ORF">PsAD2_03652</name>
</gene>
<evidence type="ECO:0000256" key="8">
    <source>
        <dbReference type="ARBA" id="ARBA00038436"/>
    </source>
</evidence>
<keyword evidence="3" id="KW-1003">Cell membrane</keyword>
<dbReference type="PANTHER" id="PTHR35011">
    <property type="entry name" value="2,3-DIKETO-L-GULONATE TRAP TRANSPORTER SMALL PERMEASE PROTEIN YIAM"/>
    <property type="match status" value="1"/>
</dbReference>
<comment type="subcellular location">
    <subcellularLocation>
        <location evidence="1 9">Cell inner membrane</location>
        <topology evidence="1 9">Multi-pass membrane protein</topology>
    </subcellularLocation>
</comment>
<dbReference type="InterPro" id="IPR007387">
    <property type="entry name" value="TRAP_DctQ"/>
</dbReference>
<dbReference type="PANTHER" id="PTHR35011:SF2">
    <property type="entry name" value="2,3-DIKETO-L-GULONATE TRAP TRANSPORTER SMALL PERMEASE PROTEIN YIAM"/>
    <property type="match status" value="1"/>
</dbReference>
<feature type="transmembrane region" description="Helical" evidence="9">
    <location>
        <begin position="60"/>
        <end position="78"/>
    </location>
</feature>
<evidence type="ECO:0000256" key="2">
    <source>
        <dbReference type="ARBA" id="ARBA00022448"/>
    </source>
</evidence>
<proteinExistence type="inferred from homology"/>
<evidence type="ECO:0000256" key="1">
    <source>
        <dbReference type="ARBA" id="ARBA00004429"/>
    </source>
</evidence>
<evidence type="ECO:0000313" key="12">
    <source>
        <dbReference type="Proteomes" id="UP000076577"/>
    </source>
</evidence>
<evidence type="ECO:0000256" key="7">
    <source>
        <dbReference type="ARBA" id="ARBA00023136"/>
    </source>
</evidence>
<evidence type="ECO:0000256" key="3">
    <source>
        <dbReference type="ARBA" id="ARBA00022475"/>
    </source>
</evidence>
<dbReference type="PATRIC" id="fig|989403.3.peg.3949"/>
<comment type="caution">
    <text evidence="11">The sequence shown here is derived from an EMBL/GenBank/DDBJ whole genome shotgun (WGS) entry which is preliminary data.</text>
</comment>
<keyword evidence="7 9" id="KW-0472">Membrane</keyword>
<feature type="transmembrane region" description="Helical" evidence="9">
    <location>
        <begin position="140"/>
        <end position="162"/>
    </location>
</feature>
<evidence type="ECO:0000256" key="9">
    <source>
        <dbReference type="RuleBase" id="RU369079"/>
    </source>
</evidence>
<reference evidence="11 12" key="1">
    <citation type="journal article" date="2016" name="Front. Microbiol.">
        <title>Comparative Genomic Analysis Reveals a Diverse Repertoire of Genes Involved in Prokaryote-Eukaryote Interactions within the Pseudovibrio Genus.</title>
        <authorList>
            <person name="Romano S."/>
            <person name="Fernandez-Guerra A."/>
            <person name="Reen F.J."/>
            <person name="Glockner F.O."/>
            <person name="Crowley S.P."/>
            <person name="O'Sullivan O."/>
            <person name="Cotter P.D."/>
            <person name="Adams C."/>
            <person name="Dobson A.D."/>
            <person name="O'Gara F."/>
        </authorList>
    </citation>
    <scope>NUCLEOTIDE SEQUENCE [LARGE SCALE GENOMIC DNA]</scope>
    <source>
        <strain evidence="11 12">Ad2</strain>
    </source>
</reference>
<evidence type="ECO:0000256" key="6">
    <source>
        <dbReference type="ARBA" id="ARBA00022989"/>
    </source>
</evidence>
<dbReference type="InterPro" id="IPR055348">
    <property type="entry name" value="DctQ"/>
</dbReference>
<dbReference type="GO" id="GO:0022857">
    <property type="term" value="F:transmembrane transporter activity"/>
    <property type="evidence" value="ECO:0007669"/>
    <property type="project" value="UniProtKB-UniRule"/>
</dbReference>
<keyword evidence="6 9" id="KW-1133">Transmembrane helix</keyword>
<dbReference type="EMBL" id="LMCB01000074">
    <property type="protein sequence ID" value="KZL15396.1"/>
    <property type="molecule type" value="Genomic_DNA"/>
</dbReference>
<keyword evidence="2 9" id="KW-0813">Transport</keyword>
<feature type="domain" description="Tripartite ATP-independent periplasmic transporters DctQ component" evidence="10">
    <location>
        <begin position="36"/>
        <end position="167"/>
    </location>
</feature>
<comment type="similarity">
    <text evidence="8 9">Belongs to the TRAP transporter small permease family.</text>
</comment>
<organism evidence="11 12">
    <name type="scientific">Pseudovibrio axinellae</name>
    <dbReference type="NCBI Taxonomy" id="989403"/>
    <lineage>
        <taxon>Bacteria</taxon>
        <taxon>Pseudomonadati</taxon>
        <taxon>Pseudomonadota</taxon>
        <taxon>Alphaproteobacteria</taxon>
        <taxon>Hyphomicrobiales</taxon>
        <taxon>Stappiaceae</taxon>
        <taxon>Pseudovibrio</taxon>
    </lineage>
</organism>
<dbReference type="Pfam" id="PF04290">
    <property type="entry name" value="DctQ"/>
    <property type="match status" value="1"/>
</dbReference>
<protein>
    <recommendedName>
        <fullName evidence="9">TRAP transporter small permease protein</fullName>
    </recommendedName>
</protein>
<dbReference type="Proteomes" id="UP000076577">
    <property type="component" value="Unassembled WGS sequence"/>
</dbReference>
<feature type="transmembrane region" description="Helical" evidence="9">
    <location>
        <begin position="99"/>
        <end position="120"/>
    </location>
</feature>
<sequence length="170" mass="18146">MIGSNNSSGGASRVRSLAKLIELGLGICCALLLAGMTGLTVVDVVGRYWFNTPVRGAFEVTQLMLGALVFAALPLTTSRREHVEVDMIYGMVPPVMQSLMTAIAGFVSTVVLFVLSWRLAAHAVRLMEDGSVTNALDIPLAPLSWIAAVSALLSGAYTLVLFKKAFRRGF</sequence>
<dbReference type="RefSeq" id="WP_208979583.1">
    <property type="nucleotide sequence ID" value="NZ_FOFM01000012.1"/>
</dbReference>
<evidence type="ECO:0000256" key="4">
    <source>
        <dbReference type="ARBA" id="ARBA00022519"/>
    </source>
</evidence>